<evidence type="ECO:0000256" key="1">
    <source>
        <dbReference type="SAM" id="Phobius"/>
    </source>
</evidence>
<proteinExistence type="predicted"/>
<feature type="transmembrane region" description="Helical" evidence="1">
    <location>
        <begin position="135"/>
        <end position="151"/>
    </location>
</feature>
<reference evidence="2 3" key="1">
    <citation type="journal article" date="2016" name="Nat. Commun.">
        <title>Thousands of microbial genomes shed light on interconnected biogeochemical processes in an aquifer system.</title>
        <authorList>
            <person name="Anantharaman K."/>
            <person name="Brown C.T."/>
            <person name="Hug L.A."/>
            <person name="Sharon I."/>
            <person name="Castelle C.J."/>
            <person name="Probst A.J."/>
            <person name="Thomas B.C."/>
            <person name="Singh A."/>
            <person name="Wilkins M.J."/>
            <person name="Karaoz U."/>
            <person name="Brodie E.L."/>
            <person name="Williams K.H."/>
            <person name="Hubbard S.S."/>
            <person name="Banfield J.F."/>
        </authorList>
    </citation>
    <scope>NUCLEOTIDE SEQUENCE [LARGE SCALE GENOMIC DNA]</scope>
</reference>
<feature type="transmembrane region" description="Helical" evidence="1">
    <location>
        <begin position="76"/>
        <end position="101"/>
    </location>
</feature>
<feature type="transmembrane region" description="Helical" evidence="1">
    <location>
        <begin position="113"/>
        <end position="129"/>
    </location>
</feature>
<protein>
    <recommendedName>
        <fullName evidence="4">Glycosyltransferase RgtA/B/C/D-like domain-containing protein</fullName>
    </recommendedName>
</protein>
<dbReference type="STRING" id="1802630.A3H26_04055"/>
<feature type="transmembrane region" description="Helical" evidence="1">
    <location>
        <begin position="203"/>
        <end position="230"/>
    </location>
</feature>
<organism evidence="2 3">
    <name type="scientific">candidate division WWE3 bacterium RIFCSPLOWO2_12_FULL_36_10</name>
    <dbReference type="NCBI Taxonomy" id="1802630"/>
    <lineage>
        <taxon>Bacteria</taxon>
        <taxon>Katanobacteria</taxon>
    </lineage>
</organism>
<comment type="caution">
    <text evidence="2">The sequence shown here is derived from an EMBL/GenBank/DDBJ whole genome shotgun (WGS) entry which is preliminary data.</text>
</comment>
<feature type="transmembrane region" description="Helical" evidence="1">
    <location>
        <begin position="285"/>
        <end position="303"/>
    </location>
</feature>
<feature type="transmembrane region" description="Helical" evidence="1">
    <location>
        <begin position="308"/>
        <end position="325"/>
    </location>
</feature>
<dbReference type="AlphaFoldDB" id="A0A1F4VI82"/>
<sequence length="493" mass="57606">MRIKKDTLLLIAVLLFTSLFFIQKINLATADLGRHLKNGELFFSTLKPISTNFYSYTNPEFKVINHHWGFGPIVYIIYRLSGFIGISFAYFIMAFIVYLTFSYPVYKRINSTITIFSIILSMPLVSYRVEIRPEIISALFMGLLFNIFYLFKEKKIKIKFVLLLSFLIQVLWVNIHIFFPAGLLITSIFLFDDLVSSRKNAKNYLLIIVSQVTALFINPFGLSTVLFPFNILKSYGYRIVENQSVLFMQNLFPQPILFLFMSIFVLFALLLIYCVFDDFKAIKKGLIYILPALIFGLASWKFIRLIPFFGYFSIIGFTFLLNQVFTKRFPGLSLVKLNKSILLLCGSFLALNLFFKNSLYSPIKSNFGFGILPGMLNSLKFFEENKLKGPIFNNYDNGGYLIYGLFPDEKVFVDNRPEAYSTKFFSEEYIAVQEVDELWQKELNKYNFNVIYFYRNDLTPWGQQFLEARVIDPNWKLVYSDDFFLIFTRILVQ</sequence>
<evidence type="ECO:0000313" key="3">
    <source>
        <dbReference type="Proteomes" id="UP000177763"/>
    </source>
</evidence>
<keyword evidence="1" id="KW-0472">Membrane</keyword>
<dbReference type="Proteomes" id="UP000177763">
    <property type="component" value="Unassembled WGS sequence"/>
</dbReference>
<name>A0A1F4VI82_UNCKA</name>
<accession>A0A1F4VI82</accession>
<dbReference type="EMBL" id="MEVN01000024">
    <property type="protein sequence ID" value="OGC56987.1"/>
    <property type="molecule type" value="Genomic_DNA"/>
</dbReference>
<feature type="transmembrane region" description="Helical" evidence="1">
    <location>
        <begin position="337"/>
        <end position="355"/>
    </location>
</feature>
<evidence type="ECO:0000313" key="2">
    <source>
        <dbReference type="EMBL" id="OGC56987.1"/>
    </source>
</evidence>
<feature type="transmembrane region" description="Helical" evidence="1">
    <location>
        <begin position="251"/>
        <end position="273"/>
    </location>
</feature>
<gene>
    <name evidence="2" type="ORF">A3H26_04055</name>
</gene>
<feature type="transmembrane region" description="Helical" evidence="1">
    <location>
        <begin position="163"/>
        <end position="191"/>
    </location>
</feature>
<evidence type="ECO:0008006" key="4">
    <source>
        <dbReference type="Google" id="ProtNLM"/>
    </source>
</evidence>
<keyword evidence="1" id="KW-0812">Transmembrane</keyword>
<keyword evidence="1" id="KW-1133">Transmembrane helix</keyword>